<dbReference type="SUPFAM" id="SSF56436">
    <property type="entry name" value="C-type lectin-like"/>
    <property type="match status" value="1"/>
</dbReference>
<dbReference type="Gene3D" id="3.90.1580.10">
    <property type="entry name" value="paralog of FGE (formylglycine-generating enzyme)"/>
    <property type="match status" value="1"/>
</dbReference>
<dbReference type="AlphaFoldDB" id="A0A450UVZ0"/>
<dbReference type="InterPro" id="IPR005532">
    <property type="entry name" value="SUMF_dom"/>
</dbReference>
<dbReference type="EMBL" id="CAADFI010000096">
    <property type="protein sequence ID" value="VFJ96696.1"/>
    <property type="molecule type" value="Genomic_DNA"/>
</dbReference>
<dbReference type="InterPro" id="IPR042095">
    <property type="entry name" value="SUMF_sf"/>
</dbReference>
<name>A0A450UVZ0_9GAMM</name>
<dbReference type="GO" id="GO:0120147">
    <property type="term" value="F:formylglycine-generating oxidase activity"/>
    <property type="evidence" value="ECO:0007669"/>
    <property type="project" value="TreeGrafter"/>
</dbReference>
<feature type="domain" description="Sulfatase-modifying factor enzyme-like" evidence="1">
    <location>
        <begin position="497"/>
        <end position="723"/>
    </location>
</feature>
<dbReference type="PANTHER" id="PTHR23150">
    <property type="entry name" value="SULFATASE MODIFYING FACTOR 1, 2"/>
    <property type="match status" value="1"/>
</dbReference>
<proteinExistence type="predicted"/>
<dbReference type="PANTHER" id="PTHR23150:SF35">
    <property type="entry name" value="BLL6746 PROTEIN"/>
    <property type="match status" value="1"/>
</dbReference>
<organism evidence="3">
    <name type="scientific">Candidatus Kentrum eta</name>
    <dbReference type="NCBI Taxonomy" id="2126337"/>
    <lineage>
        <taxon>Bacteria</taxon>
        <taxon>Pseudomonadati</taxon>
        <taxon>Pseudomonadota</taxon>
        <taxon>Gammaproteobacteria</taxon>
        <taxon>Candidatus Kentrum</taxon>
    </lineage>
</organism>
<reference evidence="3" key="1">
    <citation type="submission" date="2019-02" db="EMBL/GenBank/DDBJ databases">
        <authorList>
            <person name="Gruber-Vodicka R. H."/>
            <person name="Seah K. B. B."/>
        </authorList>
    </citation>
    <scope>NUCLEOTIDE SEQUENCE</scope>
    <source>
        <strain evidence="4">BECK_SA2B12</strain>
        <strain evidence="2">BECK_SA2B15</strain>
        <strain evidence="3">BECK_SA2B20</strain>
    </source>
</reference>
<dbReference type="Pfam" id="PF03781">
    <property type="entry name" value="FGE-sulfatase"/>
    <property type="match status" value="1"/>
</dbReference>
<evidence type="ECO:0000259" key="1">
    <source>
        <dbReference type="Pfam" id="PF03781"/>
    </source>
</evidence>
<dbReference type="EMBL" id="CAADFJ010000014">
    <property type="protein sequence ID" value="VFJ97617.1"/>
    <property type="molecule type" value="Genomic_DNA"/>
</dbReference>
<evidence type="ECO:0000313" key="4">
    <source>
        <dbReference type="EMBL" id="VFJ97617.1"/>
    </source>
</evidence>
<dbReference type="InterPro" id="IPR051043">
    <property type="entry name" value="Sulfatase_Mod_Factor_Kinase"/>
</dbReference>
<sequence length="725" mass="82188">MFDPVSTSVSFISIDWLSPLVKSLAPFAKILAHSRRSSSSDQQDRPDKSEKQAEELRKIGNIFGHPVDLARYYVEPDCQHHNPADRAEDLQPISAIRGPAFITIDNFLKGDYRNFADGSRQMFVLSDAGMGKTSLLMMIKLIHLFAFWPKCYDCLLLKLGEDTLATVAEHPDKANTVLLLDALDEDPLAWGDIEARLLAILAATDKYRRVIISCRTQFFPETASDPFGRPGRVQIGAYTCPMIFLALFDGDQVTRYLAKRFPNRLRIFPNPMRKRAQQLLLGMQSLRFRPLLLAHIHDILAEAKAAETRQWNSYTLYEALIEIWLAREEKKLRHQFSHPPDRKALWAICATVALALQREGARVLSRAALDELVKGFPLMENIEHFDVGGRSLLNRNADGDFRFSHYSIQEFLVAHSLLGERTGNLAAIPVDEIRVTDQLREFLVVSGKEMDLVLRKLLYPDEYWMDFSLLKGLNPGDRSMPEYHFYDTLSDGNRGPPMQWIPAGEFLMGSPKNEKGRESNEGPQHRVRIADAFALGTYPVTFTEYDRFCAATGRKKPGDSWGRERHPVINVSWQEAREYCAWLSRETGHRYRLASEVEWEYAARAGTRTRYWWGDEPGANRANCDGCGSQWDGRQTSPVGSFAANPFGLYDTAGNVWEWTLDCWHEEYRGAPTDGYPWEAGDCSRRVIRGGAWSNSTVFLRSADRNGSIASGGDSSLGFRLARVL</sequence>
<evidence type="ECO:0000313" key="2">
    <source>
        <dbReference type="EMBL" id="VFJ89634.1"/>
    </source>
</evidence>
<dbReference type="EMBL" id="CAADFG010000016">
    <property type="protein sequence ID" value="VFJ89634.1"/>
    <property type="molecule type" value="Genomic_DNA"/>
</dbReference>
<gene>
    <name evidence="2" type="ORF">BECKH772A_GA0070896_1001621</name>
    <name evidence="3" type="ORF">BECKH772B_GA0070898_100966</name>
    <name evidence="4" type="ORF">BECKH772C_GA0070978_1001420</name>
</gene>
<protein>
    <submittedName>
        <fullName evidence="3">Formylglycine-generating enzyme, required for sulfatase activity, contains SUMF1/FGE domain</fullName>
    </submittedName>
</protein>
<accession>A0A450UVZ0</accession>
<dbReference type="InterPro" id="IPR016187">
    <property type="entry name" value="CTDL_fold"/>
</dbReference>
<evidence type="ECO:0000313" key="3">
    <source>
        <dbReference type="EMBL" id="VFJ96696.1"/>
    </source>
</evidence>